<dbReference type="EMBL" id="JACBAZ010000007">
    <property type="protein sequence ID" value="NWK56952.1"/>
    <property type="molecule type" value="Genomic_DNA"/>
</dbReference>
<proteinExistence type="inferred from homology"/>
<dbReference type="InterPro" id="IPR011009">
    <property type="entry name" value="Kinase-like_dom_sf"/>
</dbReference>
<feature type="domain" description="ABC1 atypical kinase-like" evidence="3">
    <location>
        <begin position="98"/>
        <end position="343"/>
    </location>
</feature>
<reference evidence="4 5" key="1">
    <citation type="submission" date="2020-07" db="EMBL/GenBank/DDBJ databases">
        <title>Roseicoccus Jingziensis gen. nov., sp. nov., isolated from coastal seawater.</title>
        <authorList>
            <person name="Feng X."/>
        </authorList>
    </citation>
    <scope>NUCLEOTIDE SEQUENCE [LARGE SCALE GENOMIC DNA]</scope>
    <source>
        <strain evidence="4 5">N1E253</strain>
    </source>
</reference>
<keyword evidence="2" id="KW-0472">Membrane</keyword>
<evidence type="ECO:0000313" key="5">
    <source>
        <dbReference type="Proteomes" id="UP000557872"/>
    </source>
</evidence>
<evidence type="ECO:0000256" key="1">
    <source>
        <dbReference type="ARBA" id="ARBA00009670"/>
    </source>
</evidence>
<keyword evidence="4" id="KW-0808">Transferase</keyword>
<dbReference type="AlphaFoldDB" id="A0A851GJ01"/>
<organism evidence="4 5">
    <name type="scientific">Oceaniferula marina</name>
    <dbReference type="NCBI Taxonomy" id="2748318"/>
    <lineage>
        <taxon>Bacteria</taxon>
        <taxon>Pseudomonadati</taxon>
        <taxon>Verrucomicrobiota</taxon>
        <taxon>Verrucomicrobiia</taxon>
        <taxon>Verrucomicrobiales</taxon>
        <taxon>Verrucomicrobiaceae</taxon>
        <taxon>Oceaniferula</taxon>
    </lineage>
</organism>
<evidence type="ECO:0000256" key="2">
    <source>
        <dbReference type="SAM" id="Phobius"/>
    </source>
</evidence>
<dbReference type="RefSeq" id="WP_178933788.1">
    <property type="nucleotide sequence ID" value="NZ_JACBAZ010000007.1"/>
</dbReference>
<comment type="similarity">
    <text evidence="1">Belongs to the protein kinase superfamily. ADCK protein kinase family.</text>
</comment>
<dbReference type="PANTHER" id="PTHR10566">
    <property type="entry name" value="CHAPERONE-ACTIVITY OF BC1 COMPLEX CABC1 -RELATED"/>
    <property type="match status" value="1"/>
</dbReference>
<dbReference type="InterPro" id="IPR050154">
    <property type="entry name" value="UbiB_kinase"/>
</dbReference>
<keyword evidence="5" id="KW-1185">Reference proteome</keyword>
<sequence length="551" mass="61382">MKNIRSHTNTIASKAKRQAEIIKVFSHYGLADWFAKIPDGRISDFLIKPEQKTIAEKAPAERLRLALTALGPTFIKFGQVLSTRADMVGPEIAAELQKLQSHTPADPPEQVEALIIEEFGKNPNELFSSFDSVAFSSASIGQVHRARLKSGDDVVVKVQHIGIEPQIRLDLDLLGDFAKLIEKHVPESEAYQPVATTREFGRNLLKELDFTSERRNMERFTRNFQGDETLHVPVVFAETSSRRVLTMELLEGISGSQPEDIASSGADLSTFAKRAANIYLNMILRDGFYHADPHPGNFYLLNGGVLGLLDSGMVGRIDDTMREEFENVLLALVQADAEELSELLLRYGSAPQNVDKVGFRTDIGDLLDDAMNSGIEDIDLGDLLAQVVVIMRRYSISMSARVALIIKTLVMLEGTSKLLSPHFSLIEVLEPFRRKIIKERLNPRHWWKKMRRQVGDIDRVITSSPRALADLIDSFQSGQLKMKHEVPRLEITINRVVAGVLIASFFLGSSLLLSFGVPPKIFGLSALGTLGCLSSLFIGLQLLWSIRNNIR</sequence>
<comment type="caution">
    <text evidence="4">The sequence shown here is derived from an EMBL/GenBank/DDBJ whole genome shotgun (WGS) entry which is preliminary data.</text>
</comment>
<keyword evidence="2" id="KW-0812">Transmembrane</keyword>
<keyword evidence="4" id="KW-0418">Kinase</keyword>
<dbReference type="Proteomes" id="UP000557872">
    <property type="component" value="Unassembled WGS sequence"/>
</dbReference>
<evidence type="ECO:0000259" key="3">
    <source>
        <dbReference type="Pfam" id="PF03109"/>
    </source>
</evidence>
<dbReference type="InterPro" id="IPR004147">
    <property type="entry name" value="ABC1_dom"/>
</dbReference>
<feature type="transmembrane region" description="Helical" evidence="2">
    <location>
        <begin position="496"/>
        <end position="515"/>
    </location>
</feature>
<evidence type="ECO:0000313" key="4">
    <source>
        <dbReference type="EMBL" id="NWK56952.1"/>
    </source>
</evidence>
<dbReference type="CDD" id="cd05121">
    <property type="entry name" value="ABC1_ADCK3-like"/>
    <property type="match status" value="1"/>
</dbReference>
<feature type="transmembrane region" description="Helical" evidence="2">
    <location>
        <begin position="521"/>
        <end position="544"/>
    </location>
</feature>
<protein>
    <submittedName>
        <fullName evidence="4">AarF/ABC1/UbiB kinase family protein</fullName>
    </submittedName>
</protein>
<accession>A0A851GJ01</accession>
<gene>
    <name evidence="4" type="ORF">HW115_15120</name>
</gene>
<dbReference type="GO" id="GO:0016301">
    <property type="term" value="F:kinase activity"/>
    <property type="evidence" value="ECO:0007669"/>
    <property type="project" value="UniProtKB-KW"/>
</dbReference>
<dbReference type="Pfam" id="PF03109">
    <property type="entry name" value="ABC1"/>
    <property type="match status" value="1"/>
</dbReference>
<dbReference type="SUPFAM" id="SSF56112">
    <property type="entry name" value="Protein kinase-like (PK-like)"/>
    <property type="match status" value="1"/>
</dbReference>
<keyword evidence="2" id="KW-1133">Transmembrane helix</keyword>
<dbReference type="PANTHER" id="PTHR10566:SF113">
    <property type="entry name" value="PROTEIN ACTIVITY OF BC1 COMPLEX KINASE 7, CHLOROPLASTIC"/>
    <property type="match status" value="1"/>
</dbReference>
<name>A0A851GJ01_9BACT</name>